<reference evidence="3" key="1">
    <citation type="journal article" date="2015" name="Genome Announc.">
        <title>Genome sequence of the AIDS-associated pathogen Penicillium marneffei (ATCC18224) and its near taxonomic relative Talaromyces stipitatus (ATCC10500).</title>
        <authorList>
            <person name="Nierman W.C."/>
            <person name="Fedorova-Abrams N.D."/>
            <person name="Andrianopoulos A."/>
        </authorList>
    </citation>
    <scope>NUCLEOTIDE SEQUENCE [LARGE SCALE GENOMIC DNA]</scope>
    <source>
        <strain evidence="3">ATCC 10500 / CBS 375.48 / QM 6759 / NRRL 1006</strain>
    </source>
</reference>
<evidence type="ECO:0000313" key="2">
    <source>
        <dbReference type="EMBL" id="EED21396.1"/>
    </source>
</evidence>
<dbReference type="PhylomeDB" id="B8M0L3"/>
<dbReference type="RefSeq" id="XP_002478359.1">
    <property type="nucleotide sequence ID" value="XM_002478314.1"/>
</dbReference>
<proteinExistence type="predicted"/>
<feature type="compositionally biased region" description="Acidic residues" evidence="1">
    <location>
        <begin position="215"/>
        <end position="227"/>
    </location>
</feature>
<dbReference type="GeneID" id="8104592"/>
<organism evidence="2 3">
    <name type="scientific">Talaromyces stipitatus (strain ATCC 10500 / CBS 375.48 / QM 6759 / NRRL 1006)</name>
    <name type="common">Penicillium stipitatum</name>
    <dbReference type="NCBI Taxonomy" id="441959"/>
    <lineage>
        <taxon>Eukaryota</taxon>
        <taxon>Fungi</taxon>
        <taxon>Dikarya</taxon>
        <taxon>Ascomycota</taxon>
        <taxon>Pezizomycotina</taxon>
        <taxon>Eurotiomycetes</taxon>
        <taxon>Eurotiomycetidae</taxon>
        <taxon>Eurotiales</taxon>
        <taxon>Trichocomaceae</taxon>
        <taxon>Talaromyces</taxon>
        <taxon>Talaromyces sect. Talaromyces</taxon>
    </lineage>
</organism>
<dbReference type="OrthoDB" id="4226526at2759"/>
<dbReference type="InParanoid" id="B8M0L3"/>
<feature type="region of interest" description="Disordered" evidence="1">
    <location>
        <begin position="215"/>
        <end position="259"/>
    </location>
</feature>
<dbReference type="AlphaFoldDB" id="B8M0L3"/>
<dbReference type="STRING" id="441959.B8M0L3"/>
<name>B8M0L3_TALSN</name>
<dbReference type="EMBL" id="EQ962653">
    <property type="protein sequence ID" value="EED21396.1"/>
    <property type="molecule type" value="Genomic_DNA"/>
</dbReference>
<gene>
    <name evidence="2" type="ORF">TSTA_086270</name>
</gene>
<evidence type="ECO:0000256" key="1">
    <source>
        <dbReference type="SAM" id="MobiDB-lite"/>
    </source>
</evidence>
<dbReference type="VEuPathDB" id="FungiDB:TSTA_086270"/>
<accession>B8M0L3</accession>
<dbReference type="HOGENOM" id="CLU_035352_0_0_1"/>
<feature type="compositionally biased region" description="Acidic residues" evidence="1">
    <location>
        <begin position="234"/>
        <end position="259"/>
    </location>
</feature>
<dbReference type="Proteomes" id="UP000001745">
    <property type="component" value="Unassembled WGS sequence"/>
</dbReference>
<protein>
    <submittedName>
        <fullName evidence="2">Uncharacterized protein</fullName>
    </submittedName>
</protein>
<keyword evidence="3" id="KW-1185">Reference proteome</keyword>
<evidence type="ECO:0000313" key="3">
    <source>
        <dbReference type="Proteomes" id="UP000001745"/>
    </source>
</evidence>
<sequence>MNPTSKEIISTMTKFYEFIVKLPYMDTTAVLYPPNFESGEQQGWPDINAEELRKRGRTEGTITLLRHLPYLRKPTTRNSKKGWMIGPNTHAIAYCDGEVYDEELDKIQPTPGHCIWLANATNTEDGSALLLDIESGTVTEYAVRSSRTVCLNIEEYEYLSQEDRWMAHFTLPAAHFFRLWIDKYKNLEWMPCFKEGDYAETVTWFINSQGLEGLLDDTDSGDSDESYEPSSEKLDDDDYDSEEYDPYEFNSEYESDGIDDIDDIDDIPVDEDTLDSKVAELKLDDGEDSTHGVRSQAFDRLGHEIRSGNSKLLTTDKSALEARVHEARSIYIGNGWPDSFNRDECQRQLSDLLKQITNSS</sequence>